<dbReference type="PROSITE" id="PS50041">
    <property type="entry name" value="C_TYPE_LECTIN_2"/>
    <property type="match status" value="1"/>
</dbReference>
<accession>A0AAV7L6F8</accession>
<evidence type="ECO:0000313" key="5">
    <source>
        <dbReference type="EMBL" id="KAJ1084933.1"/>
    </source>
</evidence>
<name>A0AAV7L6F8_PLEWA</name>
<dbReference type="InterPro" id="IPR016187">
    <property type="entry name" value="CTDL_fold"/>
</dbReference>
<keyword evidence="3" id="KW-0472">Membrane</keyword>
<dbReference type="InterPro" id="IPR016186">
    <property type="entry name" value="C-type_lectin-like/link_sf"/>
</dbReference>
<evidence type="ECO:0000256" key="1">
    <source>
        <dbReference type="ARBA" id="ARBA00022734"/>
    </source>
</evidence>
<dbReference type="CDD" id="cd03590">
    <property type="entry name" value="CLECT_DC-SIGN_like"/>
    <property type="match status" value="1"/>
</dbReference>
<dbReference type="Gene3D" id="3.10.100.10">
    <property type="entry name" value="Mannose-Binding Protein A, subunit A"/>
    <property type="match status" value="1"/>
</dbReference>
<evidence type="ECO:0000313" key="6">
    <source>
        <dbReference type="Proteomes" id="UP001066276"/>
    </source>
</evidence>
<dbReference type="Proteomes" id="UP001066276">
    <property type="component" value="Chromosome 12"/>
</dbReference>
<keyword evidence="3" id="KW-0812">Transmembrane</keyword>
<dbReference type="InterPro" id="IPR051379">
    <property type="entry name" value="C-type_Lectin_Receptor_IMM"/>
</dbReference>
<comment type="caution">
    <text evidence="5">The sequence shown here is derived from an EMBL/GenBank/DDBJ whole genome shotgun (WGS) entry which is preliminary data.</text>
</comment>
<keyword evidence="6" id="KW-1185">Reference proteome</keyword>
<sequence>MESDITYAEVKFHDGSNRKAEIKTDAKTNPKAQVEKKTSPKILIALLLVILFLLAGLCVLITLYFQASSRVPELEKQMAQQQQNHTKVLEYIGCKNRTSAQICSQFFYWVCPINWQMHNGKCYLFTQTKLSWEKSRSFCQSSQADLVIIADKMEQLFISNTTKTDIYWIGLTDKDQKGIWKWVNDVTFQSPKFWNCQQPDNFGAREHCVTVGADGPCGASSLWNDAPCETEYKFICQKEAEDRKMDFTP</sequence>
<gene>
    <name evidence="5" type="ORF">NDU88_005073</name>
</gene>
<dbReference type="Pfam" id="PF00059">
    <property type="entry name" value="Lectin_C"/>
    <property type="match status" value="1"/>
</dbReference>
<dbReference type="AlphaFoldDB" id="A0AAV7L6F8"/>
<feature type="transmembrane region" description="Helical" evidence="3">
    <location>
        <begin position="42"/>
        <end position="65"/>
    </location>
</feature>
<dbReference type="SUPFAM" id="SSF56436">
    <property type="entry name" value="C-type lectin-like"/>
    <property type="match status" value="1"/>
</dbReference>
<dbReference type="SMART" id="SM00034">
    <property type="entry name" value="CLECT"/>
    <property type="match status" value="1"/>
</dbReference>
<dbReference type="GO" id="GO:0030246">
    <property type="term" value="F:carbohydrate binding"/>
    <property type="evidence" value="ECO:0007669"/>
    <property type="project" value="UniProtKB-KW"/>
</dbReference>
<dbReference type="EMBL" id="JANPWB010000016">
    <property type="protein sequence ID" value="KAJ1084933.1"/>
    <property type="molecule type" value="Genomic_DNA"/>
</dbReference>
<keyword evidence="3" id="KW-1133">Transmembrane helix</keyword>
<organism evidence="5 6">
    <name type="scientific">Pleurodeles waltl</name>
    <name type="common">Iberian ribbed newt</name>
    <dbReference type="NCBI Taxonomy" id="8319"/>
    <lineage>
        <taxon>Eukaryota</taxon>
        <taxon>Metazoa</taxon>
        <taxon>Chordata</taxon>
        <taxon>Craniata</taxon>
        <taxon>Vertebrata</taxon>
        <taxon>Euteleostomi</taxon>
        <taxon>Amphibia</taxon>
        <taxon>Batrachia</taxon>
        <taxon>Caudata</taxon>
        <taxon>Salamandroidea</taxon>
        <taxon>Salamandridae</taxon>
        <taxon>Pleurodelinae</taxon>
        <taxon>Pleurodeles</taxon>
    </lineage>
</organism>
<evidence type="ECO:0000256" key="2">
    <source>
        <dbReference type="ARBA" id="ARBA00023157"/>
    </source>
</evidence>
<dbReference type="PANTHER" id="PTHR46746:SF9">
    <property type="entry name" value="CD209 ANTIGEN-LIKE PROTEIN C-LIKE"/>
    <property type="match status" value="1"/>
</dbReference>
<keyword evidence="2" id="KW-1015">Disulfide bond</keyword>
<reference evidence="5" key="1">
    <citation type="journal article" date="2022" name="bioRxiv">
        <title>Sequencing and chromosome-scale assembly of the giantPleurodeles waltlgenome.</title>
        <authorList>
            <person name="Brown T."/>
            <person name="Elewa A."/>
            <person name="Iarovenko S."/>
            <person name="Subramanian E."/>
            <person name="Araus A.J."/>
            <person name="Petzold A."/>
            <person name="Susuki M."/>
            <person name="Suzuki K.-i.T."/>
            <person name="Hayashi T."/>
            <person name="Toyoda A."/>
            <person name="Oliveira C."/>
            <person name="Osipova E."/>
            <person name="Leigh N.D."/>
            <person name="Simon A."/>
            <person name="Yun M.H."/>
        </authorList>
    </citation>
    <scope>NUCLEOTIDE SEQUENCE</scope>
    <source>
        <strain evidence="5">20211129_DDA</strain>
        <tissue evidence="5">Liver</tissue>
    </source>
</reference>
<proteinExistence type="predicted"/>
<evidence type="ECO:0000259" key="4">
    <source>
        <dbReference type="PROSITE" id="PS50041"/>
    </source>
</evidence>
<protein>
    <recommendedName>
        <fullName evidence="4">C-type lectin domain-containing protein</fullName>
    </recommendedName>
</protein>
<keyword evidence="1" id="KW-0430">Lectin</keyword>
<dbReference type="InterPro" id="IPR033989">
    <property type="entry name" value="CD209-like_CTLD"/>
</dbReference>
<feature type="domain" description="C-type lectin" evidence="4">
    <location>
        <begin position="118"/>
        <end position="237"/>
    </location>
</feature>
<dbReference type="InterPro" id="IPR001304">
    <property type="entry name" value="C-type_lectin-like"/>
</dbReference>
<evidence type="ECO:0000256" key="3">
    <source>
        <dbReference type="SAM" id="Phobius"/>
    </source>
</evidence>
<dbReference type="PANTHER" id="PTHR46746">
    <property type="entry name" value="KILLER CELL LECTIN-LIKE RECEPTOR SUBFAMILY F MEMBER 2"/>
    <property type="match status" value="1"/>
</dbReference>